<evidence type="ECO:0000313" key="3">
    <source>
        <dbReference type="EMBL" id="KXB31187.1"/>
    </source>
</evidence>
<name>A0A133XJT8_9RHOO</name>
<dbReference type="Proteomes" id="UP000070186">
    <property type="component" value="Unassembled WGS sequence"/>
</dbReference>
<dbReference type="InterPro" id="IPR001638">
    <property type="entry name" value="Solute-binding_3/MltF_N"/>
</dbReference>
<accession>A0A133XJT8</accession>
<dbReference type="Pfam" id="PF00497">
    <property type="entry name" value="SBP_bac_3"/>
    <property type="match status" value="1"/>
</dbReference>
<organism evidence="3 4">
    <name type="scientific">Dechloromonas denitrificans</name>
    <dbReference type="NCBI Taxonomy" id="281362"/>
    <lineage>
        <taxon>Bacteria</taxon>
        <taxon>Pseudomonadati</taxon>
        <taxon>Pseudomonadota</taxon>
        <taxon>Betaproteobacteria</taxon>
        <taxon>Rhodocyclales</taxon>
        <taxon>Azonexaceae</taxon>
        <taxon>Dechloromonas</taxon>
    </lineage>
</organism>
<reference evidence="3 4" key="1">
    <citation type="submission" date="2015-12" db="EMBL/GenBank/DDBJ databases">
        <title>Nitrous oxide reduction kinetics distinguish bacteria harboring typical versus atypical NosZ.</title>
        <authorList>
            <person name="Yoon S."/>
            <person name="Nissen S."/>
            <person name="Park D."/>
            <person name="Sanford R.A."/>
            <person name="Loeffler F.E."/>
        </authorList>
    </citation>
    <scope>NUCLEOTIDE SEQUENCE [LARGE SCALE GENOMIC DNA]</scope>
    <source>
        <strain evidence="3 4">ATCC BAA-841</strain>
    </source>
</reference>
<dbReference type="SUPFAM" id="SSF53850">
    <property type="entry name" value="Periplasmic binding protein-like II"/>
    <property type="match status" value="1"/>
</dbReference>
<dbReference type="CDD" id="cd13530">
    <property type="entry name" value="PBP2_peptides_like"/>
    <property type="match status" value="1"/>
</dbReference>
<keyword evidence="1" id="KW-0732">Signal</keyword>
<dbReference type="RefSeq" id="WP_066882991.1">
    <property type="nucleotide sequence ID" value="NZ_LODL01000019.1"/>
</dbReference>
<protein>
    <recommendedName>
        <fullName evidence="2">Solute-binding protein family 3/N-terminal domain-containing protein</fullName>
    </recommendedName>
</protein>
<dbReference type="Gene3D" id="3.40.190.10">
    <property type="entry name" value="Periplasmic binding protein-like II"/>
    <property type="match status" value="2"/>
</dbReference>
<sequence>MSALTCLQSTARLAGQFALAALLVVGSVCQADDRSYRVAVIGYSPPLSYTDESGKLTGFNIEVAHELCATLQIRCQLQPMPIENIVDSVAADDSAFAVVGFIPTPERQQRVLFSKTYFHSRSVWLARPGLALGKSPKPVAVIKGSAQARHAEAMGWKSIPVVTQNEIPALLSTGKADATLLPMLGALALLRDKSLQPLLLESTILTDPTMSGSLHMLVSPKEAPLVERLNAAIDQIKRDGRFDRLNSQFMPWFKIQ</sequence>
<evidence type="ECO:0000313" key="4">
    <source>
        <dbReference type="Proteomes" id="UP000070186"/>
    </source>
</evidence>
<dbReference type="PANTHER" id="PTHR35936:SF19">
    <property type="entry name" value="AMINO-ACID-BINDING PROTEIN YXEM-RELATED"/>
    <property type="match status" value="1"/>
</dbReference>
<comment type="caution">
    <text evidence="3">The sequence shown here is derived from an EMBL/GenBank/DDBJ whole genome shotgun (WGS) entry which is preliminary data.</text>
</comment>
<evidence type="ECO:0000256" key="1">
    <source>
        <dbReference type="ARBA" id="ARBA00022729"/>
    </source>
</evidence>
<dbReference type="STRING" id="281362.AT959_10935"/>
<gene>
    <name evidence="3" type="ORF">AT959_10935</name>
</gene>
<evidence type="ECO:0000259" key="2">
    <source>
        <dbReference type="SMART" id="SM00062"/>
    </source>
</evidence>
<dbReference type="PANTHER" id="PTHR35936">
    <property type="entry name" value="MEMBRANE-BOUND LYTIC MUREIN TRANSGLYCOSYLASE F"/>
    <property type="match status" value="1"/>
</dbReference>
<dbReference type="EMBL" id="LODL01000019">
    <property type="protein sequence ID" value="KXB31187.1"/>
    <property type="molecule type" value="Genomic_DNA"/>
</dbReference>
<proteinExistence type="predicted"/>
<dbReference type="SMART" id="SM00062">
    <property type="entry name" value="PBPb"/>
    <property type="match status" value="1"/>
</dbReference>
<feature type="domain" description="Solute-binding protein family 3/N-terminal" evidence="2">
    <location>
        <begin position="35"/>
        <end position="251"/>
    </location>
</feature>
<dbReference type="AlphaFoldDB" id="A0A133XJT8"/>
<keyword evidence="4" id="KW-1185">Reference proteome</keyword>